<sequence>MPDFPAFSQVVLLRTHSHSSCTQTAGSLPYYLLSVSILFFRVYQIDSTALRDLSSIYNSFIFPGENDRPHRFTSCKRKQMQGDPASAMVDVSSAAILGYLAPVCLAFFVFVAWICVEVRRRERTRNLHSNDAETAPLGSSCAVISSRDVEQRFPQMKYSDWLSARTKCMPAKETAEARVASVAADTTSVIAIEIAPVNDAPRSEDMPTDAPRPVSGGVETTPTGFDIMQAAPGTGESFDMADSSRECVICMDEFHGPDYIRPLTCGHIFHVSCLDPWLTRRHACCPLCKTDYCNARAPRTGWLRGGSGPTVPQAVLIRTDIVPRF</sequence>
<dbReference type="Proteomes" id="UP000249829">
    <property type="component" value="Unassembled WGS sequence"/>
</dbReference>
<feature type="domain" description="RING-type" evidence="4">
    <location>
        <begin position="247"/>
        <end position="289"/>
    </location>
</feature>
<protein>
    <recommendedName>
        <fullName evidence="4">RING-type domain-containing protein</fullName>
    </recommendedName>
</protein>
<accession>A0A2V5IE88</accession>
<keyword evidence="1" id="KW-0862">Zinc</keyword>
<dbReference type="STRING" id="1450538.A0A2V5IE88"/>
<keyword evidence="6" id="KW-1185">Reference proteome</keyword>
<dbReference type="SUPFAM" id="SSF57850">
    <property type="entry name" value="RING/U-box"/>
    <property type="match status" value="1"/>
</dbReference>
<dbReference type="GO" id="GO:0008270">
    <property type="term" value="F:zinc ion binding"/>
    <property type="evidence" value="ECO:0007669"/>
    <property type="project" value="UniProtKB-KW"/>
</dbReference>
<dbReference type="PROSITE" id="PS50089">
    <property type="entry name" value="ZF_RING_2"/>
    <property type="match status" value="1"/>
</dbReference>
<gene>
    <name evidence="5" type="ORF">BO99DRAFT_449926</name>
</gene>
<reference evidence="5 6" key="1">
    <citation type="submission" date="2018-02" db="EMBL/GenBank/DDBJ databases">
        <title>The genomes of Aspergillus section Nigri reveals drivers in fungal speciation.</title>
        <authorList>
            <consortium name="DOE Joint Genome Institute"/>
            <person name="Vesth T.C."/>
            <person name="Nybo J."/>
            <person name="Theobald S."/>
            <person name="Brandl J."/>
            <person name="Frisvad J.C."/>
            <person name="Nielsen K.F."/>
            <person name="Lyhne E.K."/>
            <person name="Kogle M.E."/>
            <person name="Kuo A."/>
            <person name="Riley R."/>
            <person name="Clum A."/>
            <person name="Nolan M."/>
            <person name="Lipzen A."/>
            <person name="Salamov A."/>
            <person name="Henrissat B."/>
            <person name="Wiebenga A."/>
            <person name="De vries R.P."/>
            <person name="Grigoriev I.V."/>
            <person name="Mortensen U.H."/>
            <person name="Andersen M.R."/>
            <person name="Baker S.E."/>
        </authorList>
    </citation>
    <scope>NUCLEOTIDE SEQUENCE [LARGE SCALE GENOMIC DNA]</scope>
    <source>
        <strain evidence="5 6">CBS 115571</strain>
    </source>
</reference>
<dbReference type="Pfam" id="PF13639">
    <property type="entry name" value="zf-RING_2"/>
    <property type="match status" value="1"/>
</dbReference>
<dbReference type="InterPro" id="IPR013083">
    <property type="entry name" value="Znf_RING/FYVE/PHD"/>
</dbReference>
<keyword evidence="3" id="KW-0812">Transmembrane</keyword>
<dbReference type="GO" id="GO:0016567">
    <property type="term" value="P:protein ubiquitination"/>
    <property type="evidence" value="ECO:0007669"/>
    <property type="project" value="UniProtKB-UniPathway"/>
</dbReference>
<dbReference type="Gene3D" id="3.30.40.10">
    <property type="entry name" value="Zinc/RING finger domain, C3HC4 (zinc finger)"/>
    <property type="match status" value="1"/>
</dbReference>
<keyword evidence="3" id="KW-1133">Transmembrane helix</keyword>
<dbReference type="InterPro" id="IPR001841">
    <property type="entry name" value="Znf_RING"/>
</dbReference>
<dbReference type="EMBL" id="KZ825111">
    <property type="protein sequence ID" value="PYI22307.1"/>
    <property type="molecule type" value="Genomic_DNA"/>
</dbReference>
<dbReference type="PANTHER" id="PTHR45676">
    <property type="entry name" value="RING-H2 FINGER PROTEIN ATL51-RELATED"/>
    <property type="match status" value="1"/>
</dbReference>
<keyword evidence="1" id="KW-0479">Metal-binding</keyword>
<feature type="transmembrane region" description="Helical" evidence="3">
    <location>
        <begin position="96"/>
        <end position="116"/>
    </location>
</feature>
<keyword evidence="3" id="KW-0472">Membrane</keyword>
<evidence type="ECO:0000313" key="6">
    <source>
        <dbReference type="Proteomes" id="UP000249829"/>
    </source>
</evidence>
<evidence type="ECO:0000259" key="4">
    <source>
        <dbReference type="PROSITE" id="PS50089"/>
    </source>
</evidence>
<evidence type="ECO:0000256" key="1">
    <source>
        <dbReference type="PROSITE-ProRule" id="PRU00175"/>
    </source>
</evidence>
<evidence type="ECO:0000256" key="2">
    <source>
        <dbReference type="SAM" id="MobiDB-lite"/>
    </source>
</evidence>
<dbReference type="SMART" id="SM00184">
    <property type="entry name" value="RING"/>
    <property type="match status" value="1"/>
</dbReference>
<dbReference type="OMA" id="MIRSDVF"/>
<name>A0A2V5IE88_ASPV1</name>
<dbReference type="CDD" id="cd16454">
    <property type="entry name" value="RING-H2_PA-TM-RING"/>
    <property type="match status" value="1"/>
</dbReference>
<keyword evidence="1" id="KW-0863">Zinc-finger</keyword>
<evidence type="ECO:0000256" key="3">
    <source>
        <dbReference type="SAM" id="Phobius"/>
    </source>
</evidence>
<organism evidence="5 6">
    <name type="scientific">Aspergillus violaceofuscus (strain CBS 115571)</name>
    <dbReference type="NCBI Taxonomy" id="1450538"/>
    <lineage>
        <taxon>Eukaryota</taxon>
        <taxon>Fungi</taxon>
        <taxon>Dikarya</taxon>
        <taxon>Ascomycota</taxon>
        <taxon>Pezizomycotina</taxon>
        <taxon>Eurotiomycetes</taxon>
        <taxon>Eurotiomycetidae</taxon>
        <taxon>Eurotiales</taxon>
        <taxon>Aspergillaceae</taxon>
        <taxon>Aspergillus</taxon>
    </lineage>
</organism>
<dbReference type="UniPathway" id="UPA00143"/>
<feature type="region of interest" description="Disordered" evidence="2">
    <location>
        <begin position="200"/>
        <end position="223"/>
    </location>
</feature>
<dbReference type="AlphaFoldDB" id="A0A2V5IE88"/>
<evidence type="ECO:0000313" key="5">
    <source>
        <dbReference type="EMBL" id="PYI22307.1"/>
    </source>
</evidence>
<proteinExistence type="predicted"/>